<protein>
    <recommendedName>
        <fullName evidence="4">Lipoprotein</fullName>
    </recommendedName>
</protein>
<reference evidence="2 3" key="1">
    <citation type="submission" date="2020-04" db="EMBL/GenBank/DDBJ databases">
        <title>Draft genome of Pyxidicoccus fallax type strain.</title>
        <authorList>
            <person name="Whitworth D.E."/>
        </authorList>
    </citation>
    <scope>NUCLEOTIDE SEQUENCE [LARGE SCALE GENOMIC DNA]</scope>
    <source>
        <strain evidence="2 3">DSM 14698</strain>
    </source>
</reference>
<keyword evidence="1" id="KW-0732">Signal</keyword>
<evidence type="ECO:0008006" key="4">
    <source>
        <dbReference type="Google" id="ProtNLM"/>
    </source>
</evidence>
<dbReference type="RefSeq" id="WP_169343663.1">
    <property type="nucleotide sequence ID" value="NZ_JABBJJ010000017.1"/>
</dbReference>
<organism evidence="2 3">
    <name type="scientific">Pyxidicoccus fallax</name>
    <dbReference type="NCBI Taxonomy" id="394095"/>
    <lineage>
        <taxon>Bacteria</taxon>
        <taxon>Pseudomonadati</taxon>
        <taxon>Myxococcota</taxon>
        <taxon>Myxococcia</taxon>
        <taxon>Myxococcales</taxon>
        <taxon>Cystobacterineae</taxon>
        <taxon>Myxococcaceae</taxon>
        <taxon>Pyxidicoccus</taxon>
    </lineage>
</organism>
<dbReference type="Proteomes" id="UP000518300">
    <property type="component" value="Unassembled WGS sequence"/>
</dbReference>
<evidence type="ECO:0000313" key="3">
    <source>
        <dbReference type="Proteomes" id="UP000518300"/>
    </source>
</evidence>
<comment type="caution">
    <text evidence="2">The sequence shown here is derived from an EMBL/GenBank/DDBJ whole genome shotgun (WGS) entry which is preliminary data.</text>
</comment>
<gene>
    <name evidence="2" type="ORF">HG543_05795</name>
</gene>
<dbReference type="EMBL" id="JABBJJ010000017">
    <property type="protein sequence ID" value="NMO14370.1"/>
    <property type="molecule type" value="Genomic_DNA"/>
</dbReference>
<name>A0A848L5Z9_9BACT</name>
<proteinExistence type="predicted"/>
<sequence length="274" mass="30190">MSTFPTPCRKFAPFVVAGVLLGACAGGPQGASRGELRFVDTETAGRLRHAAAGRGVNALAPAASRTVLASVLAQFAPVLLTLLEGDSAVGELEERLVECARKAERQVNDEFFGGRAPTRQECGEEVEVDGCGGRVTRAMALGQRKHEVALRCAREVLQDLWRRPYSIEQRYRYYPNARLLETVSREEEARLLKEGCTKELWRTIKPDLVLHADGDRLRSVVTLDYKFPCPGTNVPQWKEYGDTSAYAGSNQGRLYMDALGGRSFLLSPRMGLSR</sequence>
<dbReference type="AlphaFoldDB" id="A0A848L5Z9"/>
<feature type="signal peptide" evidence="1">
    <location>
        <begin position="1"/>
        <end position="25"/>
    </location>
</feature>
<feature type="chain" id="PRO_5032383740" description="Lipoprotein" evidence="1">
    <location>
        <begin position="26"/>
        <end position="274"/>
    </location>
</feature>
<evidence type="ECO:0000256" key="1">
    <source>
        <dbReference type="SAM" id="SignalP"/>
    </source>
</evidence>
<evidence type="ECO:0000313" key="2">
    <source>
        <dbReference type="EMBL" id="NMO14370.1"/>
    </source>
</evidence>
<keyword evidence="3" id="KW-1185">Reference proteome</keyword>
<accession>A0A848L5Z9</accession>